<evidence type="ECO:0000313" key="13">
    <source>
        <dbReference type="Proteomes" id="UP000694395"/>
    </source>
</evidence>
<feature type="transmembrane region" description="Helical" evidence="9">
    <location>
        <begin position="44"/>
        <end position="65"/>
    </location>
</feature>
<feature type="region of interest" description="Disordered" evidence="8">
    <location>
        <begin position="460"/>
        <end position="492"/>
    </location>
</feature>
<organism evidence="12 13">
    <name type="scientific">Oncorhynchus mykiss</name>
    <name type="common">Rainbow trout</name>
    <name type="synonym">Salmo gairdneri</name>
    <dbReference type="NCBI Taxonomy" id="8022"/>
    <lineage>
        <taxon>Eukaryota</taxon>
        <taxon>Metazoa</taxon>
        <taxon>Chordata</taxon>
        <taxon>Craniata</taxon>
        <taxon>Vertebrata</taxon>
        <taxon>Euteleostomi</taxon>
        <taxon>Actinopterygii</taxon>
        <taxon>Neopterygii</taxon>
        <taxon>Teleostei</taxon>
        <taxon>Protacanthopterygii</taxon>
        <taxon>Salmoniformes</taxon>
        <taxon>Salmonidae</taxon>
        <taxon>Salmoninae</taxon>
        <taxon>Oncorhynchus</taxon>
    </lineage>
</organism>
<dbReference type="PANTHER" id="PTHR22597:SF0">
    <property type="entry name" value="POLYCOMB PROTEIN SUZ12"/>
    <property type="match status" value="1"/>
</dbReference>
<feature type="compositionally biased region" description="Low complexity" evidence="8">
    <location>
        <begin position="471"/>
        <end position="490"/>
    </location>
</feature>
<keyword evidence="2" id="KW-0479">Metal-binding</keyword>
<evidence type="ECO:0000259" key="10">
    <source>
        <dbReference type="Pfam" id="PF09733"/>
    </source>
</evidence>
<evidence type="ECO:0000256" key="9">
    <source>
        <dbReference type="SAM" id="Phobius"/>
    </source>
</evidence>
<feature type="transmembrane region" description="Helical" evidence="9">
    <location>
        <begin position="191"/>
        <end position="212"/>
    </location>
</feature>
<dbReference type="AlphaFoldDB" id="A0A8K9VD21"/>
<dbReference type="GeneTree" id="ENSGT00390000012364"/>
<comment type="similarity">
    <text evidence="1">Belongs to the VEFS (VRN2-EMF2-FIS2-SU(Z)12) family.</text>
</comment>
<dbReference type="InterPro" id="IPR057540">
    <property type="entry name" value="Znf_SUZ12"/>
</dbReference>
<accession>A0A8K9VD21</accession>
<evidence type="ECO:0000256" key="2">
    <source>
        <dbReference type="ARBA" id="ARBA00022723"/>
    </source>
</evidence>
<keyword evidence="6" id="KW-0805">Transcription regulation</keyword>
<sequence length="1027" mass="115763">MALFWSLDNLFGHWAICLVIGQSVWSLDNLFGHWTICLVIGQSVWSLGNLFGHWTICLVIGQSVWSLDNLFGHWTICLVIGQSVWSLDNLFGHWTICLVIGQSVWSLGNLFGHWTICLVIGQSVWSLDNLFGHWAICLVIGQSVWSLDNLFGHWAICLVIGQSVWSLGNLFGHWAICLVIGQSVWSLGNLFGHWTICLVIGQSVWSLGNLFGHWTICLVIGQSVWSLDNLFGHWAICLVIGQSVWSLDNLFGHWTICLVIGQSVWSLDNLFGTICLVIGQSVWSLDNLFGHWTICLVIGQSVWSLDNLFGHWTICLVIGQSVWSLDNLFGHWTISCNISVKVQKMQVQISNSFFPLVILLLYFQPIFLHRSLTYMSHRNSRTNGTRKSSRVDHLLYRVEKKRAEQKAHSLASHLQLTFTGFFHKVEKSSVASENEQNSVSLEVLLVKVCHKKRKDVSCPVKQVPTGKKQVPLNPDSSSPSSQPKPGSCPSLVVSSSEFDASNGHTVKSYSLLFRVSGPGRTQHSGLVNGPTNENIEDVCNRKKRSSTVRQEEVGETTFVAQMTVFDKNRRLQLLDGEYEVSMQQMVDCPVNKKRATWETNLDGKLLPPFETFSKGPTLQFTLRWTGEPSDRSTAPVAKPLATRNADASSLTSDPKPCSLRPTQTVAVKDSFSSSEFQMKQEHTLEEPSDNLRIFYQFLYNHNTQQQTEARDDLHCPWCTLNCRRLYSLLKHLKLAHSRFIFNYVPHPKGARIDVSINERYDGVHAGNPRDIHSQPGFAFSRNGPVKRSPVTHILVCRPKRLLPPSLCEFLEADGGEGDQQRIIPGHNRLYFRSDSCTPKTPQEVDHDSEDETDPFWLRERTIMQIQEFTDVNDGEKEVMKLWNLHVMKYGYIADNQMNGACLAFVEGCGAYIARKNLCRNFLLHLVSMHDFKLVTTTTINQAMTRLRHIQQTQRQEDGEGDGGEYWVTALESPSELQPDYATCNDDHTDGKSNHGNGRTNGIVIGDGDEAGSSVAVETSRPSKRHKL</sequence>
<keyword evidence="4" id="KW-0862">Zinc</keyword>
<evidence type="ECO:0000256" key="4">
    <source>
        <dbReference type="ARBA" id="ARBA00022833"/>
    </source>
</evidence>
<evidence type="ECO:0000256" key="7">
    <source>
        <dbReference type="ARBA" id="ARBA00023163"/>
    </source>
</evidence>
<proteinExistence type="inferred from homology"/>
<evidence type="ECO:0000256" key="5">
    <source>
        <dbReference type="ARBA" id="ARBA00022853"/>
    </source>
</evidence>
<feature type="transmembrane region" description="Helical" evidence="9">
    <location>
        <begin position="164"/>
        <end position="185"/>
    </location>
</feature>
<feature type="transmembrane region" description="Helical" evidence="9">
    <location>
        <begin position="12"/>
        <end position="32"/>
    </location>
</feature>
<dbReference type="Ensembl" id="ENSOMYT00000144082.1">
    <property type="protein sequence ID" value="ENSOMYP00000118886.1"/>
    <property type="gene ID" value="ENSOMYG00000051569.1"/>
</dbReference>
<evidence type="ECO:0000259" key="11">
    <source>
        <dbReference type="Pfam" id="PF23320"/>
    </source>
</evidence>
<dbReference type="CDD" id="cd21551">
    <property type="entry name" value="VEFS-box_SUZ12"/>
    <property type="match status" value="1"/>
</dbReference>
<feature type="transmembrane region" description="Helical" evidence="9">
    <location>
        <begin position="71"/>
        <end position="92"/>
    </location>
</feature>
<dbReference type="GO" id="GO:0008270">
    <property type="term" value="F:zinc ion binding"/>
    <property type="evidence" value="ECO:0007669"/>
    <property type="project" value="UniProtKB-KW"/>
</dbReference>
<dbReference type="Pfam" id="PF09733">
    <property type="entry name" value="VEFS-Box"/>
    <property type="match status" value="1"/>
</dbReference>
<keyword evidence="7" id="KW-0804">Transcription</keyword>
<name>A0A8K9VD21_ONCMY</name>
<keyword evidence="13" id="KW-1185">Reference proteome</keyword>
<evidence type="ECO:0000313" key="12">
    <source>
        <dbReference type="Ensembl" id="ENSOMYP00000118886.1"/>
    </source>
</evidence>
<feature type="transmembrane region" description="Helical" evidence="9">
    <location>
        <begin position="349"/>
        <end position="368"/>
    </location>
</feature>
<gene>
    <name evidence="12" type="primary">LOC110519516</name>
</gene>
<feature type="region of interest" description="Disordered" evidence="8">
    <location>
        <begin position="625"/>
        <end position="659"/>
    </location>
</feature>
<dbReference type="GO" id="GO:0031490">
    <property type="term" value="F:chromatin DNA binding"/>
    <property type="evidence" value="ECO:0007669"/>
    <property type="project" value="TreeGrafter"/>
</dbReference>
<dbReference type="InterPro" id="IPR019135">
    <property type="entry name" value="Polycomb_protein_VEFS-Box"/>
</dbReference>
<feature type="domain" description="Polycomb protein SUZ12-like zinc finger" evidence="11">
    <location>
        <begin position="692"/>
        <end position="758"/>
    </location>
</feature>
<dbReference type="GO" id="GO:0035098">
    <property type="term" value="C:ESC/E(Z) complex"/>
    <property type="evidence" value="ECO:0007669"/>
    <property type="project" value="TreeGrafter"/>
</dbReference>
<feature type="transmembrane region" description="Helical" evidence="9">
    <location>
        <begin position="104"/>
        <end position="125"/>
    </location>
</feature>
<evidence type="ECO:0000256" key="6">
    <source>
        <dbReference type="ARBA" id="ARBA00023015"/>
    </source>
</evidence>
<feature type="domain" description="Polycomb protein VEFS-Box" evidence="10">
    <location>
        <begin position="819"/>
        <end position="939"/>
    </location>
</feature>
<keyword evidence="3" id="KW-0863">Zinc-finger</keyword>
<reference evidence="12" key="1">
    <citation type="submission" date="2020-07" db="EMBL/GenBank/DDBJ databases">
        <title>A long reads based de novo assembly of the rainbow trout Arlee double haploid line genome.</title>
        <authorList>
            <person name="Gao G."/>
            <person name="Palti Y."/>
        </authorList>
    </citation>
    <scope>NUCLEOTIDE SEQUENCE [LARGE SCALE GENOMIC DNA]</scope>
</reference>
<dbReference type="GO" id="GO:0006325">
    <property type="term" value="P:chromatin organization"/>
    <property type="evidence" value="ECO:0007669"/>
    <property type="project" value="UniProtKB-KW"/>
</dbReference>
<dbReference type="PANTHER" id="PTHR22597">
    <property type="entry name" value="POLYCOMB GROUP PROTEIN"/>
    <property type="match status" value="1"/>
</dbReference>
<keyword evidence="9" id="KW-0812">Transmembrane</keyword>
<dbReference type="CDD" id="cd21750">
    <property type="entry name" value="ZnB-Zn_SUZ12"/>
    <property type="match status" value="1"/>
</dbReference>
<feature type="region of interest" description="Disordered" evidence="8">
    <location>
        <begin position="977"/>
        <end position="1027"/>
    </location>
</feature>
<reference evidence="12" key="3">
    <citation type="submission" date="2025-09" db="UniProtKB">
        <authorList>
            <consortium name="Ensembl"/>
        </authorList>
    </citation>
    <scope>IDENTIFICATION</scope>
</reference>
<feature type="transmembrane region" description="Helical" evidence="9">
    <location>
        <begin position="131"/>
        <end position="152"/>
    </location>
</feature>
<dbReference type="Proteomes" id="UP000694395">
    <property type="component" value="Chromosome 13"/>
</dbReference>
<keyword evidence="9" id="KW-0472">Membrane</keyword>
<dbReference type="GO" id="GO:0016586">
    <property type="term" value="C:RSC-type complex"/>
    <property type="evidence" value="ECO:0007669"/>
    <property type="project" value="TreeGrafter"/>
</dbReference>
<evidence type="ECO:0000256" key="1">
    <source>
        <dbReference type="ARBA" id="ARBA00007416"/>
    </source>
</evidence>
<evidence type="ECO:0000256" key="3">
    <source>
        <dbReference type="ARBA" id="ARBA00022771"/>
    </source>
</evidence>
<dbReference type="CDD" id="cd21740">
    <property type="entry name" value="C2_II_SUZ12"/>
    <property type="match status" value="1"/>
</dbReference>
<keyword evidence="9" id="KW-1133">Transmembrane helix</keyword>
<protein>
    <submittedName>
        <fullName evidence="12">SUZ12 polycomb repressive complex 2 subunit a</fullName>
    </submittedName>
</protein>
<evidence type="ECO:0000256" key="8">
    <source>
        <dbReference type="SAM" id="MobiDB-lite"/>
    </source>
</evidence>
<dbReference type="Pfam" id="PF23320">
    <property type="entry name" value="Zn_SUZ12"/>
    <property type="match status" value="1"/>
</dbReference>
<reference evidence="12" key="2">
    <citation type="submission" date="2025-08" db="UniProtKB">
        <authorList>
            <consortium name="Ensembl"/>
        </authorList>
    </citation>
    <scope>IDENTIFICATION</scope>
</reference>
<keyword evidence="5" id="KW-0156">Chromatin regulator</keyword>